<dbReference type="Proteomes" id="UP001595755">
    <property type="component" value="Unassembled WGS sequence"/>
</dbReference>
<evidence type="ECO:0000313" key="2">
    <source>
        <dbReference type="Proteomes" id="UP001595755"/>
    </source>
</evidence>
<dbReference type="InterPro" id="IPR036614">
    <property type="entry name" value="RusA-like_sf"/>
</dbReference>
<dbReference type="Gene3D" id="3.30.1330.70">
    <property type="entry name" value="Holliday junction resolvase RusA"/>
    <property type="match status" value="1"/>
</dbReference>
<accession>A0ABV8SEN9</accession>
<sequence length="138" mass="15460">MIEFTVFGEPVAQGRPRASTKSGFVRMYDPAKSRDYKDYVRLAAAEYAPAKLLEGPLAVMVIAYRSIPKSFSRRKATAAEAGEIYPTSKPDADNYLKGVKDALKGVMWVDDSQVVDAYARKRYSFKPRIEVKIRQMGA</sequence>
<reference evidence="2" key="1">
    <citation type="journal article" date="2019" name="Int. J. Syst. Evol. Microbiol.">
        <title>The Global Catalogue of Microorganisms (GCM) 10K type strain sequencing project: providing services to taxonomists for standard genome sequencing and annotation.</title>
        <authorList>
            <consortium name="The Broad Institute Genomics Platform"/>
            <consortium name="The Broad Institute Genome Sequencing Center for Infectious Disease"/>
            <person name="Wu L."/>
            <person name="Ma J."/>
        </authorList>
    </citation>
    <scope>NUCLEOTIDE SEQUENCE [LARGE SCALE GENOMIC DNA]</scope>
    <source>
        <strain evidence="2">CGMCC 4.1641</strain>
    </source>
</reference>
<dbReference type="SUPFAM" id="SSF103084">
    <property type="entry name" value="Holliday junction resolvase RusA"/>
    <property type="match status" value="1"/>
</dbReference>
<proteinExistence type="predicted"/>
<comment type="caution">
    <text evidence="1">The sequence shown here is derived from an EMBL/GenBank/DDBJ whole genome shotgun (WGS) entry which is preliminary data.</text>
</comment>
<dbReference type="InterPro" id="IPR008822">
    <property type="entry name" value="Endonuclease_RusA-like"/>
</dbReference>
<evidence type="ECO:0000313" key="1">
    <source>
        <dbReference type="EMBL" id="MFC4305766.1"/>
    </source>
</evidence>
<dbReference type="EMBL" id="JBHSED010000040">
    <property type="protein sequence ID" value="MFC4305766.1"/>
    <property type="molecule type" value="Genomic_DNA"/>
</dbReference>
<organism evidence="1 2">
    <name type="scientific">Cohnella boryungensis</name>
    <dbReference type="NCBI Taxonomy" id="768479"/>
    <lineage>
        <taxon>Bacteria</taxon>
        <taxon>Bacillati</taxon>
        <taxon>Bacillota</taxon>
        <taxon>Bacilli</taxon>
        <taxon>Bacillales</taxon>
        <taxon>Paenibacillaceae</taxon>
        <taxon>Cohnella</taxon>
    </lineage>
</organism>
<dbReference type="RefSeq" id="WP_204601342.1">
    <property type="nucleotide sequence ID" value="NZ_JBHSED010000040.1"/>
</dbReference>
<gene>
    <name evidence="1" type="ORF">ACFO1S_20255</name>
</gene>
<keyword evidence="2" id="KW-1185">Reference proteome</keyword>
<protein>
    <submittedName>
        <fullName evidence="1">RusA family crossover junction endodeoxyribonuclease</fullName>
    </submittedName>
</protein>
<dbReference type="Pfam" id="PF05866">
    <property type="entry name" value="RusA"/>
    <property type="match status" value="1"/>
</dbReference>
<name>A0ABV8SEN9_9BACL</name>